<dbReference type="Proteomes" id="UP000199074">
    <property type="component" value="Unassembled WGS sequence"/>
</dbReference>
<evidence type="ECO:0000313" key="9">
    <source>
        <dbReference type="Proteomes" id="UP000199074"/>
    </source>
</evidence>
<proteinExistence type="inferred from homology"/>
<evidence type="ECO:0000256" key="7">
    <source>
        <dbReference type="SAM" id="MobiDB-lite"/>
    </source>
</evidence>
<evidence type="ECO:0000313" key="8">
    <source>
        <dbReference type="EMBL" id="SFV28071.1"/>
    </source>
</evidence>
<evidence type="ECO:0000256" key="3">
    <source>
        <dbReference type="ARBA" id="ARBA00022692"/>
    </source>
</evidence>
<keyword evidence="5 6" id="KW-0472">Membrane</keyword>
<keyword evidence="6" id="KW-0135">Cellulose biosynthesis</keyword>
<dbReference type="GO" id="GO:0030244">
    <property type="term" value="P:cellulose biosynthetic process"/>
    <property type="evidence" value="ECO:0007669"/>
    <property type="project" value="UniProtKB-KW"/>
</dbReference>
<feature type="signal peptide" evidence="6">
    <location>
        <begin position="1"/>
        <end position="21"/>
    </location>
</feature>
<dbReference type="GO" id="GO:0005886">
    <property type="term" value="C:plasma membrane"/>
    <property type="evidence" value="ECO:0007669"/>
    <property type="project" value="UniProtKB-SubCell"/>
</dbReference>
<keyword evidence="2 6" id="KW-1003">Cell membrane</keyword>
<comment type="pathway">
    <text evidence="6">Glycan metabolism; bacterial cellulose biosynthesis.</text>
</comment>
<keyword evidence="3 6" id="KW-0812">Transmembrane</keyword>
<dbReference type="RefSeq" id="WP_092420295.1">
    <property type="nucleotide sequence ID" value="NZ_FPCK01000001.1"/>
</dbReference>
<keyword evidence="6" id="KW-0973">c-di-GMP</keyword>
<comment type="subcellular location">
    <subcellularLocation>
        <location evidence="6">Cell inner membrane</location>
    </subcellularLocation>
    <subcellularLocation>
        <location evidence="1">Cell membrane</location>
        <topology evidence="1">Single-pass membrane protein</topology>
    </subcellularLocation>
</comment>
<keyword evidence="6" id="KW-0997">Cell inner membrane</keyword>
<comment type="subunit">
    <text evidence="6">Tightly associated with the cellulose synthase catalytic subunit.</text>
</comment>
<feature type="region of interest" description="Disordered" evidence="7">
    <location>
        <begin position="27"/>
        <end position="65"/>
    </location>
</feature>
<feature type="transmembrane region" description="Helical" evidence="6">
    <location>
        <begin position="718"/>
        <end position="740"/>
    </location>
</feature>
<dbReference type="GO" id="GO:0006011">
    <property type="term" value="P:UDP-alpha-D-glucose metabolic process"/>
    <property type="evidence" value="ECO:0007669"/>
    <property type="project" value="InterPro"/>
</dbReference>
<name>A0A1I7N095_9HYPH</name>
<keyword evidence="4 6" id="KW-1133">Transmembrane helix</keyword>
<dbReference type="OrthoDB" id="7615145at2"/>
<dbReference type="EMBL" id="FPCK01000001">
    <property type="protein sequence ID" value="SFV28071.1"/>
    <property type="molecule type" value="Genomic_DNA"/>
</dbReference>
<dbReference type="PANTHER" id="PTHR39083">
    <property type="entry name" value="CYCLIC DI-GMP-BINDING PROTEIN"/>
    <property type="match status" value="1"/>
</dbReference>
<dbReference type="AlphaFoldDB" id="A0A1I7N095"/>
<comment type="function">
    <text evidence="6">Binds the cellulose synthase activator, bis-(3'-5') cyclic diguanylic acid (c-di-GMP).</text>
</comment>
<dbReference type="InterPro" id="IPR018513">
    <property type="entry name" value="Cell_synthase_bac"/>
</dbReference>
<organism evidence="8 9">
    <name type="scientific">Devosia crocina</name>
    <dbReference type="NCBI Taxonomy" id="429728"/>
    <lineage>
        <taxon>Bacteria</taxon>
        <taxon>Pseudomonadati</taxon>
        <taxon>Pseudomonadota</taxon>
        <taxon>Alphaproteobacteria</taxon>
        <taxon>Hyphomicrobiales</taxon>
        <taxon>Devosiaceae</taxon>
        <taxon>Devosia</taxon>
    </lineage>
</organism>
<evidence type="ECO:0000256" key="1">
    <source>
        <dbReference type="ARBA" id="ARBA00004162"/>
    </source>
</evidence>
<gene>
    <name evidence="8" type="ORF">SAMN05216456_0429</name>
</gene>
<evidence type="ECO:0000256" key="4">
    <source>
        <dbReference type="ARBA" id="ARBA00022989"/>
    </source>
</evidence>
<keyword evidence="6" id="KW-0732">Signal</keyword>
<sequence length="747" mass="78383">MIKPALLSSVALLVVLTPALGQPAPFDMSPESGLVRPAEPDTQPDATTAPDTPAPPAEPEFSRPLLPAPTLRLAGEEARQGVVVYLTEQQAAAAARLEFSYLNALVVAPEASSLRVRINQTEIDSRPIASSSAPSLVSVEVPAGALRAGPNVIDFRASQRHRTDCTVESTYQLWTEIPGSEARLVFSGDQLERIGQLSELGAVGVDSDGQTTLRVVSAGLADAAAQSVALEIAQQVGLALRTPHLTVTLVDALSETYESGVLDLVLMPADALPDSVAAARPQASAAPMAAMVPVTSGANTLVLSGPDWNSIARAGDALAASAPADGRPRYDLPLPVPMMAGGQSASLASLGLDRVEFNGRRYAVDLQFELPSDFYGYRYGELNLRLDAAYASDVLPGSEIDIYINGEIASATPLLRTDGGALDDTNIRIPMTSLRPGRNEATVTVNLQTRSDAVCGAGWTGSAPTRFILSNASSFSLPDYARATAVPDLLVMTGSGWPYADAGAVPIALGQGMESLASAMMFAARIATASGRTIDFSVMPQADLPPEGNAMLVMPMDTLSPLNASRVDIVTAPSATGAAAGDLRNQFGNSEPTGPISYVTDWLRDAVGLEVSDLRLWPGTDADYTPPPGAVTVSQVLQSEGGVWTTLTAASESALRTGTERLIDTDKWRQITGRISALAPNSDTLTTIAPQNVAIRTDGTLSPLNLRLIAANWFSGNIVYFTLAILLGAVTLMLITARLLTRIGRRH</sequence>
<evidence type="ECO:0000256" key="5">
    <source>
        <dbReference type="ARBA" id="ARBA00023136"/>
    </source>
</evidence>
<evidence type="ECO:0000256" key="6">
    <source>
        <dbReference type="RuleBase" id="RU365021"/>
    </source>
</evidence>
<comment type="similarity">
    <text evidence="6">Belongs to the AcsB/BcsB family.</text>
</comment>
<dbReference type="Gene3D" id="2.60.120.260">
    <property type="entry name" value="Galactose-binding domain-like"/>
    <property type="match status" value="2"/>
</dbReference>
<feature type="chain" id="PRO_5015212264" description="Cyclic di-GMP-binding protein" evidence="6">
    <location>
        <begin position="22"/>
        <end position="747"/>
    </location>
</feature>
<keyword evidence="9" id="KW-1185">Reference proteome</keyword>
<reference evidence="8 9" key="1">
    <citation type="submission" date="2016-10" db="EMBL/GenBank/DDBJ databases">
        <authorList>
            <person name="de Groot N.N."/>
        </authorList>
    </citation>
    <scope>NUCLEOTIDE SEQUENCE [LARGE SCALE GENOMIC DNA]</scope>
    <source>
        <strain evidence="8 9">IPL20</strain>
    </source>
</reference>
<dbReference type="STRING" id="429728.SAMN05216456_0429"/>
<dbReference type="UniPathway" id="UPA00694"/>
<evidence type="ECO:0000256" key="2">
    <source>
        <dbReference type="ARBA" id="ARBA00022475"/>
    </source>
</evidence>
<dbReference type="PANTHER" id="PTHR39083:SF1">
    <property type="entry name" value="CYCLIC DI-GMP-BINDING PROTEIN"/>
    <property type="match status" value="1"/>
</dbReference>
<accession>A0A1I7N095</accession>
<dbReference type="Pfam" id="PF03170">
    <property type="entry name" value="BcsB"/>
    <property type="match status" value="1"/>
</dbReference>
<feature type="compositionally biased region" description="Low complexity" evidence="7">
    <location>
        <begin position="40"/>
        <end position="51"/>
    </location>
</feature>
<protein>
    <recommendedName>
        <fullName evidence="6">Cyclic di-GMP-binding protein</fullName>
    </recommendedName>
    <alternativeName>
        <fullName evidence="6">Cellulose synthase regulatory subunit</fullName>
    </alternativeName>
</protein>